<feature type="transmembrane region" description="Helical" evidence="1">
    <location>
        <begin position="98"/>
        <end position="121"/>
    </location>
</feature>
<keyword evidence="1" id="KW-0812">Transmembrane</keyword>
<evidence type="ECO:0000313" key="3">
    <source>
        <dbReference type="Proteomes" id="UP000263642"/>
    </source>
</evidence>
<dbReference type="AlphaFoldDB" id="A0A3D3R3L9"/>
<reference evidence="2 3" key="1">
    <citation type="journal article" date="2018" name="Nat. Biotechnol.">
        <title>A standardized bacterial taxonomy based on genome phylogeny substantially revises the tree of life.</title>
        <authorList>
            <person name="Parks D.H."/>
            <person name="Chuvochina M."/>
            <person name="Waite D.W."/>
            <person name="Rinke C."/>
            <person name="Skarshewski A."/>
            <person name="Chaumeil P.A."/>
            <person name="Hugenholtz P."/>
        </authorList>
    </citation>
    <scope>NUCLEOTIDE SEQUENCE [LARGE SCALE GENOMIC DNA]</scope>
    <source>
        <strain evidence="2">UBA9375</strain>
    </source>
</reference>
<dbReference type="EMBL" id="DQAY01000043">
    <property type="protein sequence ID" value="HCO22692.1"/>
    <property type="molecule type" value="Genomic_DNA"/>
</dbReference>
<comment type="caution">
    <text evidence="2">The sequence shown here is derived from an EMBL/GenBank/DDBJ whole genome shotgun (WGS) entry which is preliminary data.</text>
</comment>
<sequence>MIVIRSVFNGGVMQYSYLKPISWRTGLLLLALTLVVPVVLWLLGQGSLPFLIAFLIVPLILMAVWHDLGFLIGGIFFWGTQIVWEQLSMQPGQIDNMLPGLVITLGWVPYVIFYGPIFLLIKSNARYREKWAGTDFVDVSEHLN</sequence>
<keyword evidence="1" id="KW-1133">Transmembrane helix</keyword>
<accession>A0A3D3R3L9</accession>
<name>A0A3D3R3L9_9PLAN</name>
<protein>
    <submittedName>
        <fullName evidence="2">Uncharacterized protein</fullName>
    </submittedName>
</protein>
<gene>
    <name evidence="2" type="ORF">DIT97_06355</name>
</gene>
<feature type="transmembrane region" description="Helical" evidence="1">
    <location>
        <begin position="50"/>
        <end position="78"/>
    </location>
</feature>
<feature type="transmembrane region" description="Helical" evidence="1">
    <location>
        <begin position="21"/>
        <end position="43"/>
    </location>
</feature>
<dbReference type="Proteomes" id="UP000263642">
    <property type="component" value="Unassembled WGS sequence"/>
</dbReference>
<evidence type="ECO:0000256" key="1">
    <source>
        <dbReference type="SAM" id="Phobius"/>
    </source>
</evidence>
<proteinExistence type="predicted"/>
<organism evidence="2 3">
    <name type="scientific">Gimesia maris</name>
    <dbReference type="NCBI Taxonomy" id="122"/>
    <lineage>
        <taxon>Bacteria</taxon>
        <taxon>Pseudomonadati</taxon>
        <taxon>Planctomycetota</taxon>
        <taxon>Planctomycetia</taxon>
        <taxon>Planctomycetales</taxon>
        <taxon>Planctomycetaceae</taxon>
        <taxon>Gimesia</taxon>
    </lineage>
</organism>
<evidence type="ECO:0000313" key="2">
    <source>
        <dbReference type="EMBL" id="HCO22692.1"/>
    </source>
</evidence>
<keyword evidence="1" id="KW-0472">Membrane</keyword>